<dbReference type="OrthoDB" id="6409105at2759"/>
<name>A0A6P8QRS4_GEOSA</name>
<dbReference type="GO" id="GO:0005615">
    <property type="term" value="C:extracellular space"/>
    <property type="evidence" value="ECO:0007669"/>
    <property type="project" value="TreeGrafter"/>
</dbReference>
<keyword evidence="4" id="KW-0325">Glycoprotein</keyword>
<dbReference type="InterPro" id="IPR002018">
    <property type="entry name" value="CarbesteraseB"/>
</dbReference>
<accession>A0A6P8QRS4</accession>
<dbReference type="RefSeq" id="XP_033789281.1">
    <property type="nucleotide sequence ID" value="XM_033933390.1"/>
</dbReference>
<feature type="domain" description="Carboxylesterase type B" evidence="6">
    <location>
        <begin position="6"/>
        <end position="296"/>
    </location>
</feature>
<sequence>MRGEKMTKQVAVLAKEVGCASSSDEETVACLRDLPADVLNAAQTKLLAISGPFQSWGPVVDGAYLRESPATALKRSRFQKVDLLIGSAEQDGLVNRAKAIKKFEESQGRTDTKTSFYQALQNSLGGEEQNPLVRDAAVWYYSLQHTSSDYSVFSRALENSTRDHFIICPVVNMAKYWAGNSKGNTFMYYVPDSSSSSSGLDLPEDVKYIFGLPFHSQYENQFTREAKSLSLKIMQYVANFVKSGDPNHPYVFSRKLNEALAPWPAFLAHLSGDNYKELTVSLPNRKGLKKAECSFWSDYIPSLKASTGSKNDGLQATEGSRGENSHSLINSVTIPPTQPMPEKESYS</sequence>
<dbReference type="Gene3D" id="3.40.50.1820">
    <property type="entry name" value="alpha/beta hydrolase"/>
    <property type="match status" value="1"/>
</dbReference>
<evidence type="ECO:0000313" key="8">
    <source>
        <dbReference type="RefSeq" id="XP_033789281.1"/>
    </source>
</evidence>
<dbReference type="PANTHER" id="PTHR14093:SF19">
    <property type="entry name" value="THYROGLOBULIN"/>
    <property type="match status" value="1"/>
</dbReference>
<dbReference type="InterPro" id="IPR052001">
    <property type="entry name" value="MHC-II_Gamma/Thyroglobulin"/>
</dbReference>
<evidence type="ECO:0000256" key="2">
    <source>
        <dbReference type="ARBA" id="ARBA00022525"/>
    </source>
</evidence>
<keyword evidence="3" id="KW-0732">Signal</keyword>
<evidence type="ECO:0000256" key="3">
    <source>
        <dbReference type="ARBA" id="ARBA00022729"/>
    </source>
</evidence>
<evidence type="ECO:0000256" key="1">
    <source>
        <dbReference type="ARBA" id="ARBA00004613"/>
    </source>
</evidence>
<keyword evidence="7" id="KW-1185">Reference proteome</keyword>
<dbReference type="PANTHER" id="PTHR14093">
    <property type="entry name" value="HLA CLASS II GAMMA CHAIN"/>
    <property type="match status" value="1"/>
</dbReference>
<feature type="compositionally biased region" description="Polar residues" evidence="5">
    <location>
        <begin position="325"/>
        <end position="335"/>
    </location>
</feature>
<dbReference type="InParanoid" id="A0A6P8QRS4"/>
<feature type="region of interest" description="Disordered" evidence="5">
    <location>
        <begin position="307"/>
        <end position="347"/>
    </location>
</feature>
<dbReference type="InterPro" id="IPR029058">
    <property type="entry name" value="AB_hydrolase_fold"/>
</dbReference>
<evidence type="ECO:0000313" key="7">
    <source>
        <dbReference type="Proteomes" id="UP000515159"/>
    </source>
</evidence>
<dbReference type="GO" id="GO:0006590">
    <property type="term" value="P:thyroid hormone generation"/>
    <property type="evidence" value="ECO:0007669"/>
    <property type="project" value="TreeGrafter"/>
</dbReference>
<dbReference type="GeneID" id="117355202"/>
<dbReference type="Proteomes" id="UP000515159">
    <property type="component" value="Chromosome 2"/>
</dbReference>
<evidence type="ECO:0000259" key="6">
    <source>
        <dbReference type="Pfam" id="PF00135"/>
    </source>
</evidence>
<dbReference type="AlphaFoldDB" id="A0A6P8QRS4"/>
<gene>
    <name evidence="8" type="primary">LOC117355202</name>
</gene>
<evidence type="ECO:0000256" key="5">
    <source>
        <dbReference type="SAM" id="MobiDB-lite"/>
    </source>
</evidence>
<protein>
    <submittedName>
        <fullName evidence="8">Thyroglobulin-like</fullName>
    </submittedName>
</protein>
<comment type="subcellular location">
    <subcellularLocation>
        <location evidence="1">Secreted</location>
    </subcellularLocation>
</comment>
<feature type="compositionally biased region" description="Polar residues" evidence="5">
    <location>
        <begin position="307"/>
        <end position="318"/>
    </location>
</feature>
<dbReference type="Pfam" id="PF00135">
    <property type="entry name" value="COesterase"/>
    <property type="match status" value="1"/>
</dbReference>
<dbReference type="SUPFAM" id="SSF53474">
    <property type="entry name" value="alpha/beta-Hydrolases"/>
    <property type="match status" value="1"/>
</dbReference>
<keyword evidence="2" id="KW-0964">Secreted</keyword>
<evidence type="ECO:0000256" key="4">
    <source>
        <dbReference type="ARBA" id="ARBA00023180"/>
    </source>
</evidence>
<dbReference type="KEGG" id="gsh:117355202"/>
<reference evidence="8" key="1">
    <citation type="submission" date="2025-08" db="UniProtKB">
        <authorList>
            <consortium name="RefSeq"/>
        </authorList>
    </citation>
    <scope>IDENTIFICATION</scope>
</reference>
<proteinExistence type="predicted"/>
<organism evidence="7 8">
    <name type="scientific">Geotrypetes seraphini</name>
    <name type="common">Gaboon caecilian</name>
    <name type="synonym">Caecilia seraphini</name>
    <dbReference type="NCBI Taxonomy" id="260995"/>
    <lineage>
        <taxon>Eukaryota</taxon>
        <taxon>Metazoa</taxon>
        <taxon>Chordata</taxon>
        <taxon>Craniata</taxon>
        <taxon>Vertebrata</taxon>
        <taxon>Euteleostomi</taxon>
        <taxon>Amphibia</taxon>
        <taxon>Gymnophiona</taxon>
        <taxon>Geotrypetes</taxon>
    </lineage>
</organism>